<name>A0A2H1VPH6_SPOFR</name>
<accession>A0A2H1VPH6</accession>
<feature type="chain" id="PRO_5013836817" evidence="1">
    <location>
        <begin position="20"/>
        <end position="170"/>
    </location>
</feature>
<protein>
    <submittedName>
        <fullName evidence="2">SFRICE_012658</fullName>
    </submittedName>
</protein>
<gene>
    <name evidence="2" type="ORF">SFRICE_012658</name>
</gene>
<dbReference type="EMBL" id="ODYU01003673">
    <property type="protein sequence ID" value="SOQ42741.1"/>
    <property type="molecule type" value="Genomic_DNA"/>
</dbReference>
<dbReference type="AlphaFoldDB" id="A0A2H1VPH6"/>
<evidence type="ECO:0000256" key="1">
    <source>
        <dbReference type="SAM" id="SignalP"/>
    </source>
</evidence>
<reference evidence="2" key="1">
    <citation type="submission" date="2016-07" db="EMBL/GenBank/DDBJ databases">
        <authorList>
            <person name="Bretaudeau A."/>
        </authorList>
    </citation>
    <scope>NUCLEOTIDE SEQUENCE</scope>
    <source>
        <strain evidence="2">Rice</strain>
        <tissue evidence="2">Whole body</tissue>
    </source>
</reference>
<feature type="signal peptide" evidence="1">
    <location>
        <begin position="1"/>
        <end position="19"/>
    </location>
</feature>
<sequence length="170" mass="19221">MIYLKCLVVISSLILPVFCNNTVPVTTLEPTEDGIGTDSIDMTTVIVSTSYNPTATTELLDESNVTTEPTAVENENVTFRSVNKTTSAIVKRRVLIINKQILRQSSKKKRRGKKNQDQDPRLATVESLLYEEYDKDGEKIVEIMMNNMEDVSKFFQSYLHTQVCYGQCDP</sequence>
<keyword evidence="1" id="KW-0732">Signal</keyword>
<evidence type="ECO:0000313" key="2">
    <source>
        <dbReference type="EMBL" id="SOQ42741.1"/>
    </source>
</evidence>
<proteinExistence type="predicted"/>
<organism evidence="2">
    <name type="scientific">Spodoptera frugiperda</name>
    <name type="common">Fall armyworm</name>
    <dbReference type="NCBI Taxonomy" id="7108"/>
    <lineage>
        <taxon>Eukaryota</taxon>
        <taxon>Metazoa</taxon>
        <taxon>Ecdysozoa</taxon>
        <taxon>Arthropoda</taxon>
        <taxon>Hexapoda</taxon>
        <taxon>Insecta</taxon>
        <taxon>Pterygota</taxon>
        <taxon>Neoptera</taxon>
        <taxon>Endopterygota</taxon>
        <taxon>Lepidoptera</taxon>
        <taxon>Glossata</taxon>
        <taxon>Ditrysia</taxon>
        <taxon>Noctuoidea</taxon>
        <taxon>Noctuidae</taxon>
        <taxon>Amphipyrinae</taxon>
        <taxon>Spodoptera</taxon>
    </lineage>
</organism>